<evidence type="ECO:0000313" key="1">
    <source>
        <dbReference type="EMBL" id="MBB6003383.1"/>
    </source>
</evidence>
<comment type="caution">
    <text evidence="1">The sequence shown here is derived from an EMBL/GenBank/DDBJ whole genome shotgun (WGS) entry which is preliminary data.</text>
</comment>
<proteinExistence type="predicted"/>
<accession>A0A841EQU0</accession>
<dbReference type="InterPro" id="IPR025591">
    <property type="entry name" value="RloB"/>
</dbReference>
<evidence type="ECO:0008006" key="3">
    <source>
        <dbReference type="Google" id="ProtNLM"/>
    </source>
</evidence>
<protein>
    <recommendedName>
        <fullName evidence="3">RloB-like protein</fullName>
    </recommendedName>
</protein>
<organism evidence="1 2">
    <name type="scientific">Arcicella rosea</name>
    <dbReference type="NCBI Taxonomy" id="502909"/>
    <lineage>
        <taxon>Bacteria</taxon>
        <taxon>Pseudomonadati</taxon>
        <taxon>Bacteroidota</taxon>
        <taxon>Cytophagia</taxon>
        <taxon>Cytophagales</taxon>
        <taxon>Flectobacillaceae</taxon>
        <taxon>Arcicella</taxon>
    </lineage>
</organism>
<dbReference type="RefSeq" id="WP_184133833.1">
    <property type="nucleotide sequence ID" value="NZ_JACHKT010000012.1"/>
</dbReference>
<keyword evidence="2" id="KW-1185">Reference proteome</keyword>
<dbReference type="Pfam" id="PF13707">
    <property type="entry name" value="RloB"/>
    <property type="match status" value="1"/>
</dbReference>
<name>A0A841EQU0_9BACT</name>
<dbReference type="Proteomes" id="UP000524404">
    <property type="component" value="Unassembled WGS sequence"/>
</dbReference>
<dbReference type="AlphaFoldDB" id="A0A841EQU0"/>
<gene>
    <name evidence="1" type="ORF">HNP25_002039</name>
</gene>
<evidence type="ECO:0000313" key="2">
    <source>
        <dbReference type="Proteomes" id="UP000524404"/>
    </source>
</evidence>
<dbReference type="EMBL" id="JACHKT010000012">
    <property type="protein sequence ID" value="MBB6003383.1"/>
    <property type="molecule type" value="Genomic_DNA"/>
</dbReference>
<reference evidence="1 2" key="1">
    <citation type="submission" date="2020-08" db="EMBL/GenBank/DDBJ databases">
        <title>Functional genomics of gut bacteria from endangered species of beetles.</title>
        <authorList>
            <person name="Carlos-Shanley C."/>
        </authorList>
    </citation>
    <scope>NUCLEOTIDE SEQUENCE [LARGE SCALE GENOMIC DNA]</scope>
    <source>
        <strain evidence="1 2">S00070</strain>
    </source>
</reference>
<sequence length="202" mass="23927">MQKENRNYKKSIPHRDSSWFIIICEGAKTEVEYFTYFHKLKQQRIKIKVVPPSDNKSAPKWVLDKAVKESENLNFNNYDQLWMVMDIDRWELKDLHTIQNECDKIVNWNLAISNPCFEIWLLAHAKDLETFSSQSGRELKRHFGLLKDEGLFPKNPLQNLHLAIERASKADNSPHFIPERGRTKVYLLAQELIKRIGEHHFK</sequence>